<name>A0A8F7KKS5_9ARAC</name>
<evidence type="ECO:0000256" key="1">
    <source>
        <dbReference type="ARBA" id="ARBA00003257"/>
    </source>
</evidence>
<evidence type="ECO:0000256" key="9">
    <source>
        <dbReference type="ARBA" id="ARBA00023136"/>
    </source>
</evidence>
<keyword evidence="10" id="KW-0520">NAD</keyword>
<evidence type="ECO:0000256" key="6">
    <source>
        <dbReference type="ARBA" id="ARBA00022692"/>
    </source>
</evidence>
<feature type="transmembrane region" description="Helical" evidence="12">
    <location>
        <begin position="220"/>
        <end position="242"/>
    </location>
</feature>
<organism evidence="13">
    <name type="scientific">Bisetocreagris titanium</name>
    <dbReference type="NCBI Taxonomy" id="2836860"/>
    <lineage>
        <taxon>Eukaryota</taxon>
        <taxon>Metazoa</taxon>
        <taxon>Ecdysozoa</taxon>
        <taxon>Arthropoda</taxon>
        <taxon>Chelicerata</taxon>
        <taxon>Arachnida</taxon>
        <taxon>Pseudoscorpiones</taxon>
        <taxon>Neobisioidea</taxon>
        <taxon>Neobisiidae</taxon>
        <taxon>Bisetocreagris</taxon>
    </lineage>
</organism>
<comment type="similarity">
    <text evidence="3 10">Belongs to the complex I subunit 1 family.</text>
</comment>
<evidence type="ECO:0000256" key="8">
    <source>
        <dbReference type="ARBA" id="ARBA00023075"/>
    </source>
</evidence>
<feature type="transmembrane region" description="Helical" evidence="12">
    <location>
        <begin position="113"/>
        <end position="133"/>
    </location>
</feature>
<comment type="catalytic activity">
    <reaction evidence="11">
        <text>a ubiquinone + NADH + 5 H(+)(in) = a ubiquinol + NAD(+) + 4 H(+)(out)</text>
        <dbReference type="Rhea" id="RHEA:29091"/>
        <dbReference type="Rhea" id="RHEA-COMP:9565"/>
        <dbReference type="Rhea" id="RHEA-COMP:9566"/>
        <dbReference type="ChEBI" id="CHEBI:15378"/>
        <dbReference type="ChEBI" id="CHEBI:16389"/>
        <dbReference type="ChEBI" id="CHEBI:17976"/>
        <dbReference type="ChEBI" id="CHEBI:57540"/>
        <dbReference type="ChEBI" id="CHEBI:57945"/>
        <dbReference type="EC" id="7.1.1.2"/>
    </reaction>
</comment>
<dbReference type="GO" id="GO:0005743">
    <property type="term" value="C:mitochondrial inner membrane"/>
    <property type="evidence" value="ECO:0007669"/>
    <property type="project" value="UniProtKB-SubCell"/>
</dbReference>
<feature type="transmembrane region" description="Helical" evidence="12">
    <location>
        <begin position="179"/>
        <end position="200"/>
    </location>
</feature>
<sequence>MKYQCKNFKFLKMLKMELMVILLGGLFGVVFLSILERKVLGVIQIRVGPNKTGPLGLFQSMIDAMKLILKEFMMQMNLVFWVWFFFPALMCLMAFYVWLIFPNLMENYSLDLGVMFLILILSFEGYSLLYMSYLSNNSYSFMSSFRGVALIISYEVVFFLIVLSFLISLNTLSLNMLYFLQKWGISLLILMYLYMVMSMFSFSIESNRSPCDLVEGESELISGFSIEYVGVSMSFIFITEYLKLMTMMLVFCVLYFGHTLYFWGVFFSFFMLWLRASFPRFRYDYLMMMTWKNFMPLLLGLYYIFFMMFL</sequence>
<feature type="transmembrane region" description="Helical" evidence="12">
    <location>
        <begin position="145"/>
        <end position="167"/>
    </location>
</feature>
<keyword evidence="9 12" id="KW-0472">Membrane</keyword>
<comment type="subcellular location">
    <subcellularLocation>
        <location evidence="10">Mitochondrion inner membrane</location>
        <topology evidence="10">Multi-pass membrane protein</topology>
    </subcellularLocation>
    <subcellularLocation>
        <location evidence="2">Mitochondrion membrane</location>
        <topology evidence="2">Multi-pass membrane protein</topology>
    </subcellularLocation>
</comment>
<proteinExistence type="inferred from homology"/>
<evidence type="ECO:0000256" key="2">
    <source>
        <dbReference type="ARBA" id="ARBA00004225"/>
    </source>
</evidence>
<geneLocation type="mitochondrion" evidence="13"/>
<evidence type="ECO:0000256" key="11">
    <source>
        <dbReference type="RuleBase" id="RU000473"/>
    </source>
</evidence>
<dbReference type="GO" id="GO:0003954">
    <property type="term" value="F:NADH dehydrogenase activity"/>
    <property type="evidence" value="ECO:0007669"/>
    <property type="project" value="TreeGrafter"/>
</dbReference>
<dbReference type="GO" id="GO:0009060">
    <property type="term" value="P:aerobic respiration"/>
    <property type="evidence" value="ECO:0007669"/>
    <property type="project" value="TreeGrafter"/>
</dbReference>
<evidence type="ECO:0000256" key="3">
    <source>
        <dbReference type="ARBA" id="ARBA00010535"/>
    </source>
</evidence>
<feature type="transmembrane region" description="Helical" evidence="12">
    <location>
        <begin position="249"/>
        <end position="273"/>
    </location>
</feature>
<evidence type="ECO:0000313" key="13">
    <source>
        <dbReference type="EMBL" id="QXV86741.1"/>
    </source>
</evidence>
<evidence type="ECO:0000256" key="12">
    <source>
        <dbReference type="SAM" id="Phobius"/>
    </source>
</evidence>
<comment type="function">
    <text evidence="1">Core subunit of the mitochondrial membrane respiratory chain NADH dehydrogenase (Complex I) that is believed to belong to the minimal assembly required for catalysis. Complex I functions in the transfer of electrons from NADH to the respiratory chain. The immediate electron acceptor for the enzyme is believed to be ubiquinone.</text>
</comment>
<dbReference type="InterPro" id="IPR001694">
    <property type="entry name" value="NADH_UbQ_OxRdtase_su1/FPO"/>
</dbReference>
<protein>
    <recommendedName>
        <fullName evidence="4 11">NADH-ubiquinone oxidoreductase chain 1</fullName>
        <ecNumber evidence="11">7.1.1.2</ecNumber>
    </recommendedName>
</protein>
<dbReference type="PANTHER" id="PTHR11432">
    <property type="entry name" value="NADH DEHYDROGENASE SUBUNIT 1"/>
    <property type="match status" value="1"/>
</dbReference>
<reference evidence="13" key="1">
    <citation type="submission" date="2021-04" db="EMBL/GenBank/DDBJ databases">
        <title>The complete mitochondrial genome of Bisetocreagris titanium (Arachnida: Pseudoscorpiones: Neobisiidae).</title>
        <authorList>
            <person name="Zhao H."/>
            <person name="Chen H."/>
            <person name="Li Y."/>
        </authorList>
    </citation>
    <scope>NUCLEOTIDE SEQUENCE</scope>
</reference>
<keyword evidence="7 12" id="KW-1133">Transmembrane helix</keyword>
<dbReference type="PROSITE" id="PS00667">
    <property type="entry name" value="COMPLEX1_ND1_1"/>
    <property type="match status" value="1"/>
</dbReference>
<dbReference type="GO" id="GO:0008137">
    <property type="term" value="F:NADH dehydrogenase (ubiquinone) activity"/>
    <property type="evidence" value="ECO:0007669"/>
    <property type="project" value="UniProtKB-EC"/>
</dbReference>
<keyword evidence="11 13" id="KW-0496">Mitochondrion</keyword>
<dbReference type="InterPro" id="IPR018086">
    <property type="entry name" value="NADH_UbQ_OxRdtase_su1_CS"/>
</dbReference>
<dbReference type="EMBL" id="MZ029090">
    <property type="protein sequence ID" value="QXV86741.1"/>
    <property type="molecule type" value="Genomic_DNA"/>
</dbReference>
<feature type="transmembrane region" description="Helical" evidence="12">
    <location>
        <begin position="78"/>
        <end position="101"/>
    </location>
</feature>
<dbReference type="PANTHER" id="PTHR11432:SF3">
    <property type="entry name" value="NADH-UBIQUINONE OXIDOREDUCTASE CHAIN 1"/>
    <property type="match status" value="1"/>
</dbReference>
<gene>
    <name evidence="13" type="primary">ND1</name>
</gene>
<evidence type="ECO:0000256" key="4">
    <source>
        <dbReference type="ARBA" id="ARBA00021009"/>
    </source>
</evidence>
<evidence type="ECO:0000256" key="10">
    <source>
        <dbReference type="RuleBase" id="RU000471"/>
    </source>
</evidence>
<keyword evidence="5" id="KW-0813">Transport</keyword>
<keyword evidence="6 10" id="KW-0812">Transmembrane</keyword>
<feature type="transmembrane region" description="Helical" evidence="12">
    <location>
        <begin position="293"/>
        <end position="309"/>
    </location>
</feature>
<accession>A0A8F7KKS5</accession>
<evidence type="ECO:0000256" key="5">
    <source>
        <dbReference type="ARBA" id="ARBA00022448"/>
    </source>
</evidence>
<evidence type="ECO:0000256" key="7">
    <source>
        <dbReference type="ARBA" id="ARBA00022989"/>
    </source>
</evidence>
<dbReference type="Pfam" id="PF00146">
    <property type="entry name" value="NADHdh"/>
    <property type="match status" value="1"/>
</dbReference>
<keyword evidence="8 11" id="KW-0830">Ubiquinone</keyword>
<dbReference type="AlphaFoldDB" id="A0A8F7KKS5"/>
<dbReference type="EC" id="7.1.1.2" evidence="11"/>